<name>X1RNK0_9ZZZZ</name>
<dbReference type="EMBL" id="BARV01044038">
    <property type="protein sequence ID" value="GAI68531.1"/>
    <property type="molecule type" value="Genomic_DNA"/>
</dbReference>
<dbReference type="GO" id="GO:0042802">
    <property type="term" value="F:identical protein binding"/>
    <property type="evidence" value="ECO:0007669"/>
    <property type="project" value="TreeGrafter"/>
</dbReference>
<dbReference type="SUPFAM" id="SSF53383">
    <property type="entry name" value="PLP-dependent transferases"/>
    <property type="match status" value="1"/>
</dbReference>
<dbReference type="AlphaFoldDB" id="X1RNK0"/>
<dbReference type="InterPro" id="IPR015424">
    <property type="entry name" value="PyrdxlP-dep_Trfase"/>
</dbReference>
<dbReference type="InterPro" id="IPR005814">
    <property type="entry name" value="Aminotrans_3"/>
</dbReference>
<evidence type="ECO:0000256" key="2">
    <source>
        <dbReference type="ARBA" id="ARBA00022576"/>
    </source>
</evidence>
<keyword evidence="2" id="KW-0032">Aminotransferase</keyword>
<dbReference type="InterPro" id="IPR049704">
    <property type="entry name" value="Aminotrans_3_PPA_site"/>
</dbReference>
<evidence type="ECO:0008006" key="5">
    <source>
        <dbReference type="Google" id="ProtNLM"/>
    </source>
</evidence>
<dbReference type="GO" id="GO:0030170">
    <property type="term" value="F:pyridoxal phosphate binding"/>
    <property type="evidence" value="ECO:0007669"/>
    <property type="project" value="InterPro"/>
</dbReference>
<proteinExistence type="predicted"/>
<evidence type="ECO:0000256" key="3">
    <source>
        <dbReference type="ARBA" id="ARBA00022679"/>
    </source>
</evidence>
<dbReference type="PANTHER" id="PTHR11986:SF79">
    <property type="entry name" value="ACETYLORNITHINE AMINOTRANSFERASE, MITOCHONDRIAL"/>
    <property type="match status" value="1"/>
</dbReference>
<dbReference type="InterPro" id="IPR050103">
    <property type="entry name" value="Class-III_PLP-dep_AT"/>
</dbReference>
<keyword evidence="3" id="KW-0808">Transferase</keyword>
<dbReference type="Gene3D" id="3.40.640.10">
    <property type="entry name" value="Type I PLP-dependent aspartate aminotransferase-like (Major domain)"/>
    <property type="match status" value="1"/>
</dbReference>
<evidence type="ECO:0000313" key="4">
    <source>
        <dbReference type="EMBL" id="GAI68531.1"/>
    </source>
</evidence>
<protein>
    <recommendedName>
        <fullName evidence="5">Aminotransferase class III-fold pyridoxal phosphate-dependent enzyme</fullName>
    </recommendedName>
</protein>
<accession>X1RNK0</accession>
<organism evidence="4">
    <name type="scientific">marine sediment metagenome</name>
    <dbReference type="NCBI Taxonomy" id="412755"/>
    <lineage>
        <taxon>unclassified sequences</taxon>
        <taxon>metagenomes</taxon>
        <taxon>ecological metagenomes</taxon>
    </lineage>
</organism>
<dbReference type="GO" id="GO:0008483">
    <property type="term" value="F:transaminase activity"/>
    <property type="evidence" value="ECO:0007669"/>
    <property type="project" value="UniProtKB-KW"/>
</dbReference>
<dbReference type="InterPro" id="IPR015421">
    <property type="entry name" value="PyrdxlP-dep_Trfase_major"/>
</dbReference>
<evidence type="ECO:0000256" key="1">
    <source>
        <dbReference type="ARBA" id="ARBA00001933"/>
    </source>
</evidence>
<comment type="caution">
    <text evidence="4">The sequence shown here is derived from an EMBL/GenBank/DDBJ whole genome shotgun (WGS) entry which is preliminary data.</text>
</comment>
<reference evidence="4" key="1">
    <citation type="journal article" date="2014" name="Front. Microbiol.">
        <title>High frequency of phylogenetically diverse reductive dehalogenase-homologous genes in deep subseafloor sedimentary metagenomes.</title>
        <authorList>
            <person name="Kawai M."/>
            <person name="Futagami T."/>
            <person name="Toyoda A."/>
            <person name="Takaki Y."/>
            <person name="Nishi S."/>
            <person name="Hori S."/>
            <person name="Arai W."/>
            <person name="Tsubouchi T."/>
            <person name="Morono Y."/>
            <person name="Uchiyama I."/>
            <person name="Ito T."/>
            <person name="Fujiyama A."/>
            <person name="Inagaki F."/>
            <person name="Takami H."/>
        </authorList>
    </citation>
    <scope>NUCLEOTIDE SEQUENCE</scope>
    <source>
        <strain evidence="4">Expedition CK06-06</strain>
    </source>
</reference>
<comment type="cofactor">
    <cofactor evidence="1">
        <name>pyridoxal 5'-phosphate</name>
        <dbReference type="ChEBI" id="CHEBI:597326"/>
    </cofactor>
</comment>
<feature type="non-terminal residue" evidence="4">
    <location>
        <position position="1"/>
    </location>
</feature>
<dbReference type="PANTHER" id="PTHR11986">
    <property type="entry name" value="AMINOTRANSFERASE CLASS III"/>
    <property type="match status" value="1"/>
</dbReference>
<dbReference type="Pfam" id="PF00202">
    <property type="entry name" value="Aminotran_3"/>
    <property type="match status" value="1"/>
</dbReference>
<sequence>DDVAAFIAEPVMGEGGIIVPPEPYFKKVKEILDCHDVLLFVDEIQSGFCRTGKMFAIEHYSIEPDIMAMAKGIASGFPRPSQLFSPVLGN</sequence>
<dbReference type="PROSITE" id="PS00600">
    <property type="entry name" value="AA_TRANSFER_CLASS_3"/>
    <property type="match status" value="1"/>
</dbReference>
<gene>
    <name evidence="4" type="ORF">S06H3_65417</name>
</gene>